<feature type="region of interest" description="Disordered" evidence="5">
    <location>
        <begin position="1"/>
        <end position="34"/>
    </location>
</feature>
<name>A0A814BZS6_9BILA</name>
<dbReference type="PROSITE" id="PS50089">
    <property type="entry name" value="ZF_RING_2"/>
    <property type="match status" value="1"/>
</dbReference>
<dbReference type="FunFam" id="1.10.1170.10:FF:000002">
    <property type="entry name" value="Baculoviral IAP repeat containing 7"/>
    <property type="match status" value="1"/>
</dbReference>
<feature type="compositionally biased region" description="Polar residues" evidence="5">
    <location>
        <begin position="1"/>
        <end position="10"/>
    </location>
</feature>
<dbReference type="GO" id="GO:0008270">
    <property type="term" value="F:zinc ion binding"/>
    <property type="evidence" value="ECO:0007669"/>
    <property type="project" value="UniProtKB-KW"/>
</dbReference>
<dbReference type="Proteomes" id="UP000663870">
    <property type="component" value="Unassembled WGS sequence"/>
</dbReference>
<comment type="caution">
    <text evidence="7">The sequence shown here is derived from an EMBL/GenBank/DDBJ whole genome shotgun (WGS) entry which is preliminary data.</text>
</comment>
<reference evidence="7" key="1">
    <citation type="submission" date="2021-02" db="EMBL/GenBank/DDBJ databases">
        <authorList>
            <person name="Nowell W R."/>
        </authorList>
    </citation>
    <scope>NUCLEOTIDE SEQUENCE</scope>
</reference>
<keyword evidence="3" id="KW-0862">Zinc</keyword>
<keyword evidence="1" id="KW-0479">Metal-binding</keyword>
<evidence type="ECO:0000313" key="8">
    <source>
        <dbReference type="EMBL" id="CAF0993795.1"/>
    </source>
</evidence>
<dbReference type="PANTHER" id="PTHR14879:SF5">
    <property type="entry name" value="RING-TYPE DOMAIN-CONTAINING PROTEIN"/>
    <property type="match status" value="1"/>
</dbReference>
<dbReference type="PANTHER" id="PTHR14879">
    <property type="entry name" value="CASPASE REGULATOR, RING FINGER DOMAIN-CONTAINING"/>
    <property type="match status" value="1"/>
</dbReference>
<dbReference type="EMBL" id="CAJNOH010000189">
    <property type="protein sequence ID" value="CAF0935734.1"/>
    <property type="molecule type" value="Genomic_DNA"/>
</dbReference>
<evidence type="ECO:0000256" key="5">
    <source>
        <dbReference type="SAM" id="MobiDB-lite"/>
    </source>
</evidence>
<keyword evidence="2 4" id="KW-0863">Zinc-finger</keyword>
<proteinExistence type="predicted"/>
<evidence type="ECO:0000256" key="1">
    <source>
        <dbReference type="ARBA" id="ARBA00022723"/>
    </source>
</evidence>
<dbReference type="AlphaFoldDB" id="A0A814BZS6"/>
<evidence type="ECO:0000313" key="9">
    <source>
        <dbReference type="Proteomes" id="UP000663854"/>
    </source>
</evidence>
<feature type="domain" description="RING-type" evidence="6">
    <location>
        <begin position="38"/>
        <end position="72"/>
    </location>
</feature>
<evidence type="ECO:0000256" key="2">
    <source>
        <dbReference type="ARBA" id="ARBA00022771"/>
    </source>
</evidence>
<organism evidence="7 9">
    <name type="scientific">Rotaria sordida</name>
    <dbReference type="NCBI Taxonomy" id="392033"/>
    <lineage>
        <taxon>Eukaryota</taxon>
        <taxon>Metazoa</taxon>
        <taxon>Spiralia</taxon>
        <taxon>Gnathifera</taxon>
        <taxon>Rotifera</taxon>
        <taxon>Eurotatoria</taxon>
        <taxon>Bdelloidea</taxon>
        <taxon>Philodinida</taxon>
        <taxon>Philodinidae</taxon>
        <taxon>Rotaria</taxon>
    </lineage>
</organism>
<evidence type="ECO:0000256" key="4">
    <source>
        <dbReference type="PROSITE-ProRule" id="PRU00175"/>
    </source>
</evidence>
<feature type="compositionally biased region" description="Low complexity" evidence="5">
    <location>
        <begin position="20"/>
        <end position="34"/>
    </location>
</feature>
<gene>
    <name evidence="8" type="ORF">JXQ802_LOCUS13811</name>
    <name evidence="7" type="ORF">PYM288_LOCUS11304</name>
</gene>
<dbReference type="EMBL" id="CAJNOL010000302">
    <property type="protein sequence ID" value="CAF0993795.1"/>
    <property type="molecule type" value="Genomic_DNA"/>
</dbReference>
<evidence type="ECO:0000313" key="10">
    <source>
        <dbReference type="Proteomes" id="UP000663870"/>
    </source>
</evidence>
<dbReference type="InterPro" id="IPR051728">
    <property type="entry name" value="RING-FYVE_E3_ubiquitin-ligase"/>
</dbReference>
<dbReference type="InterPro" id="IPR013083">
    <property type="entry name" value="Znf_RING/FYVE/PHD"/>
</dbReference>
<evidence type="ECO:0000256" key="3">
    <source>
        <dbReference type="ARBA" id="ARBA00022833"/>
    </source>
</evidence>
<dbReference type="Proteomes" id="UP000663854">
    <property type="component" value="Unassembled WGS sequence"/>
</dbReference>
<evidence type="ECO:0000259" key="6">
    <source>
        <dbReference type="PROSITE" id="PS50089"/>
    </source>
</evidence>
<dbReference type="SUPFAM" id="SSF57850">
    <property type="entry name" value="RING/U-box"/>
    <property type="match status" value="1"/>
</dbReference>
<dbReference type="Gene3D" id="3.30.40.10">
    <property type="entry name" value="Zinc/RING finger domain, C3HC4 (zinc finger)"/>
    <property type="match status" value="1"/>
</dbReference>
<protein>
    <recommendedName>
        <fullName evidence="6">RING-type domain-containing protein</fullName>
    </recommendedName>
</protein>
<keyword evidence="10" id="KW-1185">Reference proteome</keyword>
<dbReference type="Pfam" id="PF13920">
    <property type="entry name" value="zf-C3HC4_3"/>
    <property type="match status" value="1"/>
</dbReference>
<evidence type="ECO:0000313" key="7">
    <source>
        <dbReference type="EMBL" id="CAF0935734.1"/>
    </source>
</evidence>
<dbReference type="InterPro" id="IPR001841">
    <property type="entry name" value="Znf_RING"/>
</dbReference>
<accession>A0A814BZS6</accession>
<sequence>MQSTITSLNESDNDNKQVFQSSSCSTSQQGSTNSDTLCVVCSTRNRALAFVPCGHFSVCVPCGHGLVACPICGTNIKALFKVYS</sequence>